<dbReference type="RefSeq" id="WP_214393933.1">
    <property type="nucleotide sequence ID" value="NZ_JAFLWW010000018.1"/>
</dbReference>
<evidence type="ECO:0000313" key="1">
    <source>
        <dbReference type="EMBL" id="MBT1160145.1"/>
    </source>
</evidence>
<sequence>MRPLSQELMNRISAAVAAARTASPINVVEIAQLVQSQNPQENVAFEDILSCVLDVAQCTGEPILFERQPSTAEVAQMNGASLINI</sequence>
<comment type="caution">
    <text evidence="1">The sequence shown here is derived from an EMBL/GenBank/DDBJ whole genome shotgun (WGS) entry which is preliminary data.</text>
</comment>
<reference evidence="1" key="2">
    <citation type="submission" date="2021-03" db="EMBL/GenBank/DDBJ databases">
        <authorList>
            <person name="Artuso I."/>
            <person name="Turrini P."/>
            <person name="Pirolo M."/>
            <person name="Lugli G.A."/>
            <person name="Ventura M."/>
            <person name="Visca P."/>
        </authorList>
    </citation>
    <scope>NUCLEOTIDE SEQUENCE</scope>
    <source>
        <strain evidence="1">LMG 26462</strain>
    </source>
</reference>
<reference evidence="1" key="1">
    <citation type="journal article" date="2021" name="Microorganisms">
        <title>Phylogenomic Reconstruction and Metabolic Potential of the Genus Aminobacter.</title>
        <authorList>
            <person name="Artuso I."/>
            <person name="Turrini P."/>
            <person name="Pirolo M."/>
            <person name="Lugli G.A."/>
            <person name="Ventura M."/>
            <person name="Visca P."/>
        </authorList>
    </citation>
    <scope>NUCLEOTIDE SEQUENCE</scope>
    <source>
        <strain evidence="1">LMG 26462</strain>
    </source>
</reference>
<dbReference type="AlphaFoldDB" id="A0A9X1AHQ9"/>
<accession>A0A9X1AHQ9</accession>
<proteinExistence type="predicted"/>
<evidence type="ECO:0000313" key="2">
    <source>
        <dbReference type="Proteomes" id="UP001138921"/>
    </source>
</evidence>
<dbReference type="Proteomes" id="UP001138921">
    <property type="component" value="Unassembled WGS sequence"/>
</dbReference>
<protein>
    <submittedName>
        <fullName evidence="1">Uncharacterized protein</fullName>
    </submittedName>
</protein>
<keyword evidence="2" id="KW-1185">Reference proteome</keyword>
<dbReference type="EMBL" id="JAFLWW010000018">
    <property type="protein sequence ID" value="MBT1160145.1"/>
    <property type="molecule type" value="Genomic_DNA"/>
</dbReference>
<name>A0A9X1AHQ9_9HYPH</name>
<gene>
    <name evidence="1" type="ORF">J1C56_31945</name>
</gene>
<organism evidence="1 2">
    <name type="scientific">Aminobacter anthyllidis</name>
    <dbReference type="NCBI Taxonomy" id="1035067"/>
    <lineage>
        <taxon>Bacteria</taxon>
        <taxon>Pseudomonadati</taxon>
        <taxon>Pseudomonadota</taxon>
        <taxon>Alphaproteobacteria</taxon>
        <taxon>Hyphomicrobiales</taxon>
        <taxon>Phyllobacteriaceae</taxon>
        <taxon>Aminobacter</taxon>
    </lineage>
</organism>